<dbReference type="Pfam" id="PF04937">
    <property type="entry name" value="DUF659"/>
    <property type="match status" value="1"/>
</dbReference>
<dbReference type="Proteomes" id="UP001190700">
    <property type="component" value="Unassembled WGS sequence"/>
</dbReference>
<keyword evidence="2" id="KW-1133">Transmembrane helix</keyword>
<comment type="caution">
    <text evidence="4">The sequence shown here is derived from an EMBL/GenBank/DDBJ whole genome shotgun (WGS) entry which is preliminary data.</text>
</comment>
<feature type="compositionally biased region" description="Polar residues" evidence="1">
    <location>
        <begin position="690"/>
        <end position="699"/>
    </location>
</feature>
<organism evidence="4 5">
    <name type="scientific">Cymbomonas tetramitiformis</name>
    <dbReference type="NCBI Taxonomy" id="36881"/>
    <lineage>
        <taxon>Eukaryota</taxon>
        <taxon>Viridiplantae</taxon>
        <taxon>Chlorophyta</taxon>
        <taxon>Pyramimonadophyceae</taxon>
        <taxon>Pyramimonadales</taxon>
        <taxon>Pyramimonadaceae</taxon>
        <taxon>Cymbomonas</taxon>
    </lineage>
</organism>
<evidence type="ECO:0000256" key="1">
    <source>
        <dbReference type="SAM" id="MobiDB-lite"/>
    </source>
</evidence>
<dbReference type="InterPro" id="IPR007021">
    <property type="entry name" value="DUF659"/>
</dbReference>
<dbReference type="AlphaFoldDB" id="A0AAE0BVH7"/>
<sequence length="820" mass="92790">MSDGDASDGNSQKTYDWNGRNVPKNVYKALKAPFRGQQFGSELQKTLDCFDETPQLLNTLDTPTVACVRTELVCKYDSKLVSTVACHRINAGKLLPKLFKSPNVPDEVKLGLCNHSRAKCAIEWKSASEKKRKAEEAVDEEALNLAEEECEAVANPHASKMRKRQSILDARTVFSLGVEEATVITYFLSVFFFACRIPWAILDNFFFREFVRALNPAYHKILHHRDALRTTHLDMLYTEVQENVECCLDAIPGKETLGLDGKTDIRGRSTVNVTRSKQGICTYLKTVYVGAKEHTGKFHAGIVQRIIGDGKKYSAVVADNTGNMKKMFRVLMALYPFLFLLGCCVHVLDLLVEDIAKLDEIAAVVADYHFIVSVVKRYSLVFEAFLGAQKERFGHAAHSLRVFPLTRFAYVYLMVYACERNWTLICSIPEMPEYAIAKAKAGKGKKGKSSSDDFRRFESLIDSRSTKQLGSAVLQLLLPLTLILHFVEGDSVPPSYILPLYSGLYYSFCNLPESVTEVLEDETLEAAQHVCRQRWLGTSRKVGLRHALHCAVFMLDPYVRSAIRVALGAAYLAHIDGTFTIDQVHAAFQNWNNGKVDSRYARLLSEFEKYQAEEGDYKKKLEGVHMVVKLRIAKVVSRLPDDEKSNQALMLDRKSKLPFEQFLESTLPEEEQEELFDSLQFEVAQQNLPASGQAQLRSASESEEESEDDGGSEDQAAEMDVDDFVVPKGFTLVPKPVGLLQGVEDLRELYAMMLWEHVESRTCIWEVGKVQKFAGRRRRHNYDILWSEGLRGSHLALDKYVNVDDEQHELGDWVYLRKND</sequence>
<dbReference type="EMBL" id="LGRX02032810">
    <property type="protein sequence ID" value="KAK3243512.1"/>
    <property type="molecule type" value="Genomic_DNA"/>
</dbReference>
<evidence type="ECO:0000313" key="4">
    <source>
        <dbReference type="EMBL" id="KAK3243512.1"/>
    </source>
</evidence>
<feature type="region of interest" description="Disordered" evidence="1">
    <location>
        <begin position="690"/>
        <end position="715"/>
    </location>
</feature>
<evidence type="ECO:0000259" key="3">
    <source>
        <dbReference type="Pfam" id="PF04937"/>
    </source>
</evidence>
<evidence type="ECO:0000313" key="5">
    <source>
        <dbReference type="Proteomes" id="UP001190700"/>
    </source>
</evidence>
<dbReference type="SUPFAM" id="SSF53098">
    <property type="entry name" value="Ribonuclease H-like"/>
    <property type="match status" value="1"/>
</dbReference>
<dbReference type="InterPro" id="IPR012337">
    <property type="entry name" value="RNaseH-like_sf"/>
</dbReference>
<feature type="domain" description="DUF659" evidence="3">
    <location>
        <begin position="225"/>
        <end position="367"/>
    </location>
</feature>
<accession>A0AAE0BVH7</accession>
<gene>
    <name evidence="4" type="ORF">CYMTET_46846</name>
</gene>
<keyword evidence="5" id="KW-1185">Reference proteome</keyword>
<name>A0AAE0BVH7_9CHLO</name>
<reference evidence="4 5" key="1">
    <citation type="journal article" date="2015" name="Genome Biol. Evol.">
        <title>Comparative Genomics of a Bacterivorous Green Alga Reveals Evolutionary Causalities and Consequences of Phago-Mixotrophic Mode of Nutrition.</title>
        <authorList>
            <person name="Burns J.A."/>
            <person name="Paasch A."/>
            <person name="Narechania A."/>
            <person name="Kim E."/>
        </authorList>
    </citation>
    <scope>NUCLEOTIDE SEQUENCE [LARGE SCALE GENOMIC DNA]</scope>
    <source>
        <strain evidence="4 5">PLY_AMNH</strain>
    </source>
</reference>
<keyword evidence="2" id="KW-0812">Transmembrane</keyword>
<feature type="compositionally biased region" description="Acidic residues" evidence="1">
    <location>
        <begin position="701"/>
        <end position="715"/>
    </location>
</feature>
<keyword evidence="2" id="KW-0472">Membrane</keyword>
<feature type="transmembrane region" description="Helical" evidence="2">
    <location>
        <begin position="183"/>
        <end position="202"/>
    </location>
</feature>
<feature type="transmembrane region" description="Helical" evidence="2">
    <location>
        <begin position="330"/>
        <end position="348"/>
    </location>
</feature>
<proteinExistence type="predicted"/>
<evidence type="ECO:0000256" key="2">
    <source>
        <dbReference type="SAM" id="Phobius"/>
    </source>
</evidence>
<protein>
    <recommendedName>
        <fullName evidence="3">DUF659 domain-containing protein</fullName>
    </recommendedName>
</protein>